<comment type="caution">
    <text evidence="1">The sequence shown here is derived from an EMBL/GenBank/DDBJ whole genome shotgun (WGS) entry which is preliminary data.</text>
</comment>
<evidence type="ECO:0000313" key="2">
    <source>
        <dbReference type="Proteomes" id="UP000631114"/>
    </source>
</evidence>
<dbReference type="PANTHER" id="PTHR38224:SF1">
    <property type="entry name" value="PHLOEM SPECIFIC PROTEIN"/>
    <property type="match status" value="1"/>
</dbReference>
<name>A0A835LTS0_9MAGN</name>
<organism evidence="1 2">
    <name type="scientific">Coptis chinensis</name>
    <dbReference type="NCBI Taxonomy" id="261450"/>
    <lineage>
        <taxon>Eukaryota</taxon>
        <taxon>Viridiplantae</taxon>
        <taxon>Streptophyta</taxon>
        <taxon>Embryophyta</taxon>
        <taxon>Tracheophyta</taxon>
        <taxon>Spermatophyta</taxon>
        <taxon>Magnoliopsida</taxon>
        <taxon>Ranunculales</taxon>
        <taxon>Ranunculaceae</taxon>
        <taxon>Coptidoideae</taxon>
        <taxon>Coptis</taxon>
    </lineage>
</organism>
<accession>A0A835LTS0</accession>
<keyword evidence="2" id="KW-1185">Reference proteome</keyword>
<reference evidence="1 2" key="1">
    <citation type="submission" date="2020-10" db="EMBL/GenBank/DDBJ databases">
        <title>The Coptis chinensis genome and diversification of protoberbering-type alkaloids.</title>
        <authorList>
            <person name="Wang B."/>
            <person name="Shu S."/>
            <person name="Song C."/>
            <person name="Liu Y."/>
        </authorList>
    </citation>
    <scope>NUCLEOTIDE SEQUENCE [LARGE SCALE GENOMIC DNA]</scope>
    <source>
        <strain evidence="1">HL-2020</strain>
        <tissue evidence="1">Leaf</tissue>
    </source>
</reference>
<proteinExistence type="predicted"/>
<dbReference type="PANTHER" id="PTHR38224">
    <property type="entry name" value="PHLOEM SPECIFIC PROTEIN"/>
    <property type="match status" value="1"/>
</dbReference>
<protein>
    <submittedName>
        <fullName evidence="1">Uncharacterized protein</fullName>
    </submittedName>
</protein>
<dbReference type="Proteomes" id="UP000631114">
    <property type="component" value="Unassembled WGS sequence"/>
</dbReference>
<dbReference type="OrthoDB" id="1246837at2759"/>
<evidence type="ECO:0000313" key="1">
    <source>
        <dbReference type="EMBL" id="KAF9607270.1"/>
    </source>
</evidence>
<dbReference type="EMBL" id="JADFTS010000005">
    <property type="protein sequence ID" value="KAF9607270.1"/>
    <property type="molecule type" value="Genomic_DNA"/>
</dbReference>
<sequence length="132" mass="15713">MNQRRVAFQNYNNVTIERDDVQQYDTDGYQVRVTKTEWTPSTIDVPHYPNLHFVFNNKAHEDLYGNRYEEQVVPKKAAEKVHVTKHVHYEQINEGNGRMTKIEEDINYEADDFIKRKHRALELSKLMSMRAS</sequence>
<gene>
    <name evidence="1" type="ORF">IFM89_033477</name>
</gene>
<dbReference type="AlphaFoldDB" id="A0A835LTS0"/>